<organism evidence="3 4">
    <name type="scientific">Franzmannia qiaohouensis</name>
    <dbReference type="NCBI Taxonomy" id="1329370"/>
    <lineage>
        <taxon>Bacteria</taxon>
        <taxon>Pseudomonadati</taxon>
        <taxon>Pseudomonadota</taxon>
        <taxon>Gammaproteobacteria</taxon>
        <taxon>Oceanospirillales</taxon>
        <taxon>Halomonadaceae</taxon>
        <taxon>Franzmannia</taxon>
    </lineage>
</organism>
<proteinExistence type="predicted"/>
<feature type="transmembrane region" description="Helical" evidence="1">
    <location>
        <begin position="65"/>
        <end position="93"/>
    </location>
</feature>
<dbReference type="EMBL" id="JARWAM010000003">
    <property type="protein sequence ID" value="MDR5904477.1"/>
    <property type="molecule type" value="Genomic_DNA"/>
</dbReference>
<gene>
    <name evidence="3" type="ORF">QC821_04210</name>
</gene>
<feature type="transmembrane region" description="Helical" evidence="1">
    <location>
        <begin position="105"/>
        <end position="124"/>
    </location>
</feature>
<dbReference type="Proteomes" id="UP001251374">
    <property type="component" value="Unassembled WGS sequence"/>
</dbReference>
<protein>
    <submittedName>
        <fullName evidence="3">TIGR03745 family integrating conjugative element membrane protein</fullName>
    </submittedName>
</protein>
<keyword evidence="1" id="KW-0472">Membrane</keyword>
<name>A0ABU1HAI2_9GAMM</name>
<feature type="chain" id="PRO_5045763325" evidence="2">
    <location>
        <begin position="42"/>
        <end position="130"/>
    </location>
</feature>
<evidence type="ECO:0000313" key="4">
    <source>
        <dbReference type="Proteomes" id="UP001251374"/>
    </source>
</evidence>
<comment type="caution">
    <text evidence="3">The sequence shown here is derived from an EMBL/GenBank/DDBJ whole genome shotgun (WGS) entry which is preliminary data.</text>
</comment>
<keyword evidence="1" id="KW-1133">Transmembrane helix</keyword>
<sequence length="130" mass="13624">MTAVRSFFSRARARARARAHAQPRGFAALAAAGLLPAQAMAQGLPSMEAPSRGEGDGLLTTLQNYLFDFGALGGLILATVAFLIVAIAAIATFNEARVRGEWSKFGVVVVVGVVLIIAIIWLATKASEIL</sequence>
<evidence type="ECO:0000313" key="3">
    <source>
        <dbReference type="EMBL" id="MDR5904477.1"/>
    </source>
</evidence>
<dbReference type="RefSeq" id="WP_309717447.1">
    <property type="nucleotide sequence ID" value="NZ_JARWAM010000003.1"/>
</dbReference>
<keyword evidence="4" id="KW-1185">Reference proteome</keyword>
<evidence type="ECO:0000256" key="2">
    <source>
        <dbReference type="SAM" id="SignalP"/>
    </source>
</evidence>
<evidence type="ECO:0000256" key="1">
    <source>
        <dbReference type="SAM" id="Phobius"/>
    </source>
</evidence>
<accession>A0ABU1HAI2</accession>
<keyword evidence="1" id="KW-0812">Transmembrane</keyword>
<dbReference type="NCBIfam" id="TIGR03745">
    <property type="entry name" value="conj_TIGR03745"/>
    <property type="match status" value="1"/>
</dbReference>
<feature type="signal peptide" evidence="2">
    <location>
        <begin position="1"/>
        <end position="41"/>
    </location>
</feature>
<reference evidence="3 4" key="1">
    <citation type="submission" date="2023-04" db="EMBL/GenBank/DDBJ databases">
        <title>A long-awaited taxogenomic arrangement of the family Halomonadaceae.</title>
        <authorList>
            <person name="De La Haba R."/>
            <person name="Chuvochina M."/>
            <person name="Wittouck S."/>
            <person name="Arahal D.R."/>
            <person name="Sanchez-Porro C."/>
            <person name="Hugenholtz P."/>
            <person name="Ventosa A."/>
        </authorList>
    </citation>
    <scope>NUCLEOTIDE SEQUENCE [LARGE SCALE GENOMIC DNA]</scope>
    <source>
        <strain evidence="3 4">DSM 26770</strain>
    </source>
</reference>
<dbReference type="Pfam" id="PF11190">
    <property type="entry name" value="DUF2976"/>
    <property type="match status" value="1"/>
</dbReference>
<keyword evidence="2" id="KW-0732">Signal</keyword>
<dbReference type="InterPro" id="IPR021356">
    <property type="entry name" value="Integr_conj_element_PFL4702"/>
</dbReference>